<dbReference type="Gene3D" id="3.30.160.60">
    <property type="entry name" value="Classic Zinc Finger"/>
    <property type="match status" value="1"/>
</dbReference>
<keyword evidence="5" id="KW-1185">Reference proteome</keyword>
<dbReference type="OrthoDB" id="3176823at2759"/>
<dbReference type="HOGENOM" id="CLU_871677_0_0_1"/>
<proteinExistence type="predicted"/>
<accession>A0A067TAW7</accession>
<dbReference type="GO" id="GO:0008270">
    <property type="term" value="F:zinc ion binding"/>
    <property type="evidence" value="ECO:0007669"/>
    <property type="project" value="UniProtKB-KW"/>
</dbReference>
<evidence type="ECO:0000256" key="2">
    <source>
        <dbReference type="SAM" id="MobiDB-lite"/>
    </source>
</evidence>
<dbReference type="PROSITE" id="PS50157">
    <property type="entry name" value="ZINC_FINGER_C2H2_2"/>
    <property type="match status" value="2"/>
</dbReference>
<evidence type="ECO:0000259" key="3">
    <source>
        <dbReference type="PROSITE" id="PS50157"/>
    </source>
</evidence>
<feature type="domain" description="C2H2-type" evidence="3">
    <location>
        <begin position="257"/>
        <end position="289"/>
    </location>
</feature>
<dbReference type="AlphaFoldDB" id="A0A067TAW7"/>
<feature type="region of interest" description="Disordered" evidence="2">
    <location>
        <begin position="183"/>
        <end position="254"/>
    </location>
</feature>
<dbReference type="InterPro" id="IPR013087">
    <property type="entry name" value="Znf_C2H2_type"/>
</dbReference>
<evidence type="ECO:0000313" key="4">
    <source>
        <dbReference type="EMBL" id="KDR77019.1"/>
    </source>
</evidence>
<feature type="region of interest" description="Disordered" evidence="2">
    <location>
        <begin position="75"/>
        <end position="122"/>
    </location>
</feature>
<reference evidence="5" key="1">
    <citation type="journal article" date="2014" name="Proc. Natl. Acad. Sci. U.S.A.">
        <title>Extensive sampling of basidiomycete genomes demonstrates inadequacy of the white-rot/brown-rot paradigm for wood decay fungi.</title>
        <authorList>
            <person name="Riley R."/>
            <person name="Salamov A.A."/>
            <person name="Brown D.W."/>
            <person name="Nagy L.G."/>
            <person name="Floudas D."/>
            <person name="Held B.W."/>
            <person name="Levasseur A."/>
            <person name="Lombard V."/>
            <person name="Morin E."/>
            <person name="Otillar R."/>
            <person name="Lindquist E.A."/>
            <person name="Sun H."/>
            <person name="LaButti K.M."/>
            <person name="Schmutz J."/>
            <person name="Jabbour D."/>
            <person name="Luo H."/>
            <person name="Baker S.E."/>
            <person name="Pisabarro A.G."/>
            <person name="Walton J.D."/>
            <person name="Blanchette R.A."/>
            <person name="Henrissat B."/>
            <person name="Martin F."/>
            <person name="Cullen D."/>
            <person name="Hibbett D.S."/>
            <person name="Grigoriev I.V."/>
        </authorList>
    </citation>
    <scope>NUCLEOTIDE SEQUENCE [LARGE SCALE GENOMIC DNA]</scope>
    <source>
        <strain evidence="5">CBS 339.88</strain>
    </source>
</reference>
<keyword evidence="1" id="KW-0479">Metal-binding</keyword>
<feature type="compositionally biased region" description="Basic and acidic residues" evidence="2">
    <location>
        <begin position="284"/>
        <end position="294"/>
    </location>
</feature>
<dbReference type="EMBL" id="KL142377">
    <property type="protein sequence ID" value="KDR77019.1"/>
    <property type="molecule type" value="Genomic_DNA"/>
</dbReference>
<evidence type="ECO:0000313" key="5">
    <source>
        <dbReference type="Proteomes" id="UP000027222"/>
    </source>
</evidence>
<feature type="compositionally biased region" description="Acidic residues" evidence="2">
    <location>
        <begin position="310"/>
        <end position="319"/>
    </location>
</feature>
<organism evidence="4 5">
    <name type="scientific">Galerina marginata (strain CBS 339.88)</name>
    <dbReference type="NCBI Taxonomy" id="685588"/>
    <lineage>
        <taxon>Eukaryota</taxon>
        <taxon>Fungi</taxon>
        <taxon>Dikarya</taxon>
        <taxon>Basidiomycota</taxon>
        <taxon>Agaricomycotina</taxon>
        <taxon>Agaricomycetes</taxon>
        <taxon>Agaricomycetidae</taxon>
        <taxon>Agaricales</taxon>
        <taxon>Agaricineae</taxon>
        <taxon>Strophariaceae</taxon>
        <taxon>Galerina</taxon>
    </lineage>
</organism>
<keyword evidence="1" id="KW-0862">Zinc</keyword>
<dbReference type="PROSITE" id="PS00028">
    <property type="entry name" value="ZINC_FINGER_C2H2_1"/>
    <property type="match status" value="1"/>
</dbReference>
<evidence type="ECO:0000256" key="1">
    <source>
        <dbReference type="PROSITE-ProRule" id="PRU00042"/>
    </source>
</evidence>
<dbReference type="SUPFAM" id="SSF57667">
    <property type="entry name" value="beta-beta-alpha zinc fingers"/>
    <property type="match status" value="1"/>
</dbReference>
<keyword evidence="1" id="KW-0863">Zinc-finger</keyword>
<name>A0A067TAW7_GALM3</name>
<dbReference type="InterPro" id="IPR036236">
    <property type="entry name" value="Znf_C2H2_sf"/>
</dbReference>
<gene>
    <name evidence="4" type="ORF">GALMADRAFT_139046</name>
</gene>
<feature type="domain" description="C2H2-type" evidence="3">
    <location>
        <begin position="217"/>
        <end position="247"/>
    </location>
</feature>
<protein>
    <recommendedName>
        <fullName evidence="3">C2H2-type domain-containing protein</fullName>
    </recommendedName>
</protein>
<feature type="region of interest" description="Disordered" evidence="2">
    <location>
        <begin position="278"/>
        <end position="319"/>
    </location>
</feature>
<dbReference type="Proteomes" id="UP000027222">
    <property type="component" value="Unassembled WGS sequence"/>
</dbReference>
<dbReference type="SMART" id="SM00355">
    <property type="entry name" value="ZnF_C2H2"/>
    <property type="match status" value="2"/>
</dbReference>
<sequence>MDPSFRAKANENFIASLGLNFNYCPEPNVPPATQGFTFYLSNGAIAATNDEPPLFELQTTRTFAMHHLPRMSNFQSQTVLGRDKKAQDNQNTQEFVKRPGQGKRRSSGNLVQKTHSPPPKTVRKELNLESKDCFPDGVKGSGTKESLLSTNVKDAASDIICKIEPQSPALPPYEVPLFKPVQASKTPRAKTGIAKSANPPTKLRSERPVKVSRRTGHPCSYSNCRKTFQRRHDVKRHEESVHKNPNGRGKYKARPPYICQMCRGEFSRNDALRRHQMTSCPTIRDGDQEERSASEEEDQSDEYAAHGGDDDSDADSSSL</sequence>